<gene>
    <name evidence="1" type="ORF">MNB_SV-15-280</name>
</gene>
<evidence type="ECO:0000313" key="1">
    <source>
        <dbReference type="EMBL" id="SHO80677.1"/>
    </source>
</evidence>
<accession>A0A1W1EIK9</accession>
<reference evidence="1" key="1">
    <citation type="submission" date="2016-10" db="EMBL/GenBank/DDBJ databases">
        <authorList>
            <person name="de Groot N.N."/>
        </authorList>
    </citation>
    <scope>NUCLEOTIDE SEQUENCE</scope>
</reference>
<name>A0A1W1EIK9_9ZZZZ</name>
<sequence length="455" mass="47106">MTIKKIGLSALVAATLTTATFAAGTLTYSEKSFNTKFLSSQANDINISSDETTTGIAYKSSSAINADSSVTFTLSDGAKFLGEANTWKLVNGTDVNATGIAIQENGRKLIMQVNTGAMAANADFNLTTDASSPADYNLSISTGATANITMDVEASTVAGGNTLPIDGAKVTAKAMFTASTVDVKGDLVCSDKIEINSDDKSHFLAGTAASTTTATCTFNVPSVVSKDIDFDYGDANITLELTGGNFTEGNLTAESTTGPDSTTLNSTATGYTYTYGPANELNVTALASTITYTLDPATVNLNSVEFGHTATIKFLGANDNNATFPIIETNSKDMKWTLATYTATINGMYGSADQVEQFVILNQSSVTGNITVDVVTADGVTASGSLGTVKAGETVYPSLASLYEATGIPSGTVVNVTLSIDVPNKQADVVVYKTNGLSGQTQMKVVDNNNKNIGN</sequence>
<proteinExistence type="predicted"/>
<dbReference type="AlphaFoldDB" id="A0A1W1EIK9"/>
<organism evidence="1">
    <name type="scientific">hydrothermal vent metagenome</name>
    <dbReference type="NCBI Taxonomy" id="652676"/>
    <lineage>
        <taxon>unclassified sequences</taxon>
        <taxon>metagenomes</taxon>
        <taxon>ecological metagenomes</taxon>
    </lineage>
</organism>
<dbReference type="EMBL" id="FRYL01000016">
    <property type="protein sequence ID" value="SHO80677.1"/>
    <property type="molecule type" value="Genomic_DNA"/>
</dbReference>
<protein>
    <submittedName>
        <fullName evidence="1">Uncharacterized protein</fullName>
    </submittedName>
</protein>